<dbReference type="GO" id="GO:0003723">
    <property type="term" value="F:RNA binding"/>
    <property type="evidence" value="ECO:0007669"/>
    <property type="project" value="InterPro"/>
</dbReference>
<dbReference type="GO" id="GO:0003724">
    <property type="term" value="F:RNA helicase activity"/>
    <property type="evidence" value="ECO:0007669"/>
    <property type="project" value="InterPro"/>
</dbReference>
<feature type="domain" description="Helicase superfamily 3 single-stranded DNA/RNA virus" evidence="1">
    <location>
        <begin position="2"/>
        <end position="85"/>
    </location>
</feature>
<reference evidence="3 4" key="1">
    <citation type="journal article" date="2019" name="Sci. Rep.">
        <title>Orb-weaving spider Araneus ventricosus genome elucidates the spidroin gene catalogue.</title>
        <authorList>
            <person name="Kono N."/>
            <person name="Nakamura H."/>
            <person name="Ohtoshi R."/>
            <person name="Moran D.A.P."/>
            <person name="Shinohara A."/>
            <person name="Yoshida Y."/>
            <person name="Fujiwara M."/>
            <person name="Mori M."/>
            <person name="Tomita M."/>
            <person name="Arakawa K."/>
        </authorList>
    </citation>
    <scope>NUCLEOTIDE SEQUENCE [LARGE SCALE GENOMIC DNA]</scope>
</reference>
<dbReference type="PANTHER" id="PTHR33273">
    <property type="entry name" value="DOMAIN-CONTAINING PROTEIN, PUTATIVE-RELATED"/>
    <property type="match status" value="1"/>
</dbReference>
<accession>A0A4Y2M6M0</accession>
<sequence length="375" mass="43010">MVIVGPTGCGKSGQIRHGFDLSEMWKPQGQWWDGYQNQRVVVFDEFYSWIPYSELLRLLDRYPLKVPIKGSYTEFNSEIIIFTSNIHWEEWYSNIENKQSLHRRMQIKIDMNFMNKEDYWKGPLKCPHVAHIIIFIHATETKSRRKDRVGGGLLIGIPEQLSARLIPCNLPQNSDLEILAIKVNTDALSFYIINIYAPTGFDIDIIRTFLDTLTEPSLIFGDFNLHHPLWGSNDSSRLGNKFSDWLTNSNFVILNTSTPTHTSPAAKQSLLDITLCSQSLLYHSDCFVVDSSFESGHSPVVTTCTLFQHKQIYLTEIKRQSIMIVAEKSLKRRAKILNQFRTKLHPLSLKIQGKSLCQINITHFGGIIFSISSII</sequence>
<keyword evidence="4" id="KW-1185">Reference proteome</keyword>
<evidence type="ECO:0000259" key="1">
    <source>
        <dbReference type="Pfam" id="PF00910"/>
    </source>
</evidence>
<evidence type="ECO:0000313" key="3">
    <source>
        <dbReference type="EMBL" id="GBN21287.1"/>
    </source>
</evidence>
<evidence type="ECO:0000259" key="2">
    <source>
        <dbReference type="Pfam" id="PF14529"/>
    </source>
</evidence>
<evidence type="ECO:0000313" key="4">
    <source>
        <dbReference type="Proteomes" id="UP000499080"/>
    </source>
</evidence>
<dbReference type="InterPro" id="IPR036691">
    <property type="entry name" value="Endo/exonu/phosph_ase_sf"/>
</dbReference>
<comment type="caution">
    <text evidence="3">The sequence shown here is derived from an EMBL/GenBank/DDBJ whole genome shotgun (WGS) entry which is preliminary data.</text>
</comment>
<dbReference type="OrthoDB" id="6514113at2759"/>
<dbReference type="InterPro" id="IPR000605">
    <property type="entry name" value="Helicase_SF3_ssDNA/RNA_vir"/>
</dbReference>
<protein>
    <submittedName>
        <fullName evidence="3">Replication-associated protein</fullName>
    </submittedName>
</protein>
<dbReference type="InterPro" id="IPR027417">
    <property type="entry name" value="P-loop_NTPase"/>
</dbReference>
<dbReference type="SUPFAM" id="SSF52540">
    <property type="entry name" value="P-loop containing nucleoside triphosphate hydrolases"/>
    <property type="match status" value="1"/>
</dbReference>
<dbReference type="Pfam" id="PF14529">
    <property type="entry name" value="Exo_endo_phos_2"/>
    <property type="match status" value="1"/>
</dbReference>
<gene>
    <name evidence="3" type="primary">Rep_0</name>
    <name evidence="3" type="ORF">AVEN_4152_1</name>
</gene>
<dbReference type="Proteomes" id="UP000499080">
    <property type="component" value="Unassembled WGS sequence"/>
</dbReference>
<dbReference type="AlphaFoldDB" id="A0A4Y2M6M0"/>
<dbReference type="Gene3D" id="3.60.10.10">
    <property type="entry name" value="Endonuclease/exonuclease/phosphatase"/>
    <property type="match status" value="1"/>
</dbReference>
<dbReference type="SUPFAM" id="SSF56219">
    <property type="entry name" value="DNase I-like"/>
    <property type="match status" value="1"/>
</dbReference>
<name>A0A4Y2M6M0_ARAVE</name>
<feature type="domain" description="Endonuclease/exonuclease/phosphatase" evidence="2">
    <location>
        <begin position="191"/>
        <end position="300"/>
    </location>
</feature>
<dbReference type="PANTHER" id="PTHR33273:SF4">
    <property type="entry name" value="ENDONUCLEASE_EXONUCLEASE_PHOSPHATASE DOMAIN-CONTAINING PROTEIN"/>
    <property type="match status" value="1"/>
</dbReference>
<dbReference type="InterPro" id="IPR005135">
    <property type="entry name" value="Endo/exonuclease/phosphatase"/>
</dbReference>
<dbReference type="EMBL" id="BGPR01006716">
    <property type="protein sequence ID" value="GBN21287.1"/>
    <property type="molecule type" value="Genomic_DNA"/>
</dbReference>
<organism evidence="3 4">
    <name type="scientific">Araneus ventricosus</name>
    <name type="common">Orbweaver spider</name>
    <name type="synonym">Epeira ventricosa</name>
    <dbReference type="NCBI Taxonomy" id="182803"/>
    <lineage>
        <taxon>Eukaryota</taxon>
        <taxon>Metazoa</taxon>
        <taxon>Ecdysozoa</taxon>
        <taxon>Arthropoda</taxon>
        <taxon>Chelicerata</taxon>
        <taxon>Arachnida</taxon>
        <taxon>Araneae</taxon>
        <taxon>Araneomorphae</taxon>
        <taxon>Entelegynae</taxon>
        <taxon>Araneoidea</taxon>
        <taxon>Araneidae</taxon>
        <taxon>Araneus</taxon>
    </lineage>
</organism>
<proteinExistence type="predicted"/>
<dbReference type="Pfam" id="PF00910">
    <property type="entry name" value="RNA_helicase"/>
    <property type="match status" value="1"/>
</dbReference>